<organism evidence="2 3">
    <name type="scientific">Paraburkholderia graminis</name>
    <dbReference type="NCBI Taxonomy" id="60548"/>
    <lineage>
        <taxon>Bacteria</taxon>
        <taxon>Pseudomonadati</taxon>
        <taxon>Pseudomonadota</taxon>
        <taxon>Betaproteobacteria</taxon>
        <taxon>Burkholderiales</taxon>
        <taxon>Burkholderiaceae</taxon>
        <taxon>Paraburkholderia</taxon>
    </lineage>
</organism>
<dbReference type="Proteomes" id="UP001245184">
    <property type="component" value="Unassembled WGS sequence"/>
</dbReference>
<dbReference type="AlphaFoldDB" id="A0ABD5CR03"/>
<feature type="signal peptide" evidence="1">
    <location>
        <begin position="1"/>
        <end position="20"/>
    </location>
</feature>
<name>A0ABD5CR03_9BURK</name>
<dbReference type="EMBL" id="JAVIZN010000002">
    <property type="protein sequence ID" value="MDR6207286.1"/>
    <property type="molecule type" value="Genomic_DNA"/>
</dbReference>
<proteinExistence type="predicted"/>
<comment type="caution">
    <text evidence="2">The sequence shown here is derived from an EMBL/GenBank/DDBJ whole genome shotgun (WGS) entry which is preliminary data.</text>
</comment>
<keyword evidence="1" id="KW-0732">Signal</keyword>
<sequence length="140" mass="15440">MLIKSTFATALFLLPLVASAEVTSETFCFTSTSGKPINLEMRTYYDASSKFSSAFVKYQNSKQPIPLVLANSEGEPLSKDAPDQETTTWIEIYNGQATGQYEMITHGTNVSSMVYTNKKKNQTTGFLLNTNAIAQGVCKW</sequence>
<evidence type="ECO:0000313" key="2">
    <source>
        <dbReference type="EMBL" id="MDR6207286.1"/>
    </source>
</evidence>
<protein>
    <submittedName>
        <fullName evidence="2">Uncharacterized protein</fullName>
    </submittedName>
</protein>
<reference evidence="2 3" key="1">
    <citation type="submission" date="2023-08" db="EMBL/GenBank/DDBJ databases">
        <title>Genome sequencing of plant associated microbes to promote plant fitness in Sorghum bicolor and Oryza sativa.</title>
        <authorList>
            <person name="Coleman-Derr D."/>
        </authorList>
    </citation>
    <scope>NUCLEOTIDE SEQUENCE [LARGE SCALE GENOMIC DNA]</scope>
    <source>
        <strain evidence="2 3">SLBN-33</strain>
    </source>
</reference>
<feature type="chain" id="PRO_5044795722" evidence="1">
    <location>
        <begin position="21"/>
        <end position="140"/>
    </location>
</feature>
<dbReference type="RefSeq" id="WP_029972059.1">
    <property type="nucleotide sequence ID" value="NZ_ATXV01000032.1"/>
</dbReference>
<accession>A0ABD5CR03</accession>
<evidence type="ECO:0000256" key="1">
    <source>
        <dbReference type="SAM" id="SignalP"/>
    </source>
</evidence>
<evidence type="ECO:0000313" key="3">
    <source>
        <dbReference type="Proteomes" id="UP001245184"/>
    </source>
</evidence>
<gene>
    <name evidence="2" type="ORF">QF025_006006</name>
</gene>